<dbReference type="PANTHER" id="PTHR33305">
    <property type="entry name" value="ETHYLENE INSENSITIVE 3-LIKE 2 PROTEIN"/>
    <property type="match status" value="1"/>
</dbReference>
<evidence type="ECO:0000313" key="7">
    <source>
        <dbReference type="EMBL" id="KAK9735054.1"/>
    </source>
</evidence>
<dbReference type="InterPro" id="IPR006957">
    <property type="entry name" value="EIN3"/>
</dbReference>
<dbReference type="Proteomes" id="UP001443914">
    <property type="component" value="Unassembled WGS sequence"/>
</dbReference>
<dbReference type="GO" id="GO:0009873">
    <property type="term" value="P:ethylene-activated signaling pathway"/>
    <property type="evidence" value="ECO:0007669"/>
    <property type="project" value="UniProtKB-KW"/>
</dbReference>
<dbReference type="Pfam" id="PF04873">
    <property type="entry name" value="EIN3_DNA-bd"/>
    <property type="match status" value="1"/>
</dbReference>
<dbReference type="InterPro" id="IPR047091">
    <property type="entry name" value="EIN3-like_DNA-bd"/>
</dbReference>
<dbReference type="SUPFAM" id="SSF116768">
    <property type="entry name" value="DNA-binding domain of EIN3-like"/>
    <property type="match status" value="1"/>
</dbReference>
<keyword evidence="3" id="KW-0936">Ethylene signaling pathway</keyword>
<evidence type="ECO:0000256" key="5">
    <source>
        <dbReference type="SAM" id="MobiDB-lite"/>
    </source>
</evidence>
<organism evidence="7 8">
    <name type="scientific">Saponaria officinalis</name>
    <name type="common">Common soapwort</name>
    <name type="synonym">Lychnis saponaria</name>
    <dbReference type="NCBI Taxonomy" id="3572"/>
    <lineage>
        <taxon>Eukaryota</taxon>
        <taxon>Viridiplantae</taxon>
        <taxon>Streptophyta</taxon>
        <taxon>Embryophyta</taxon>
        <taxon>Tracheophyta</taxon>
        <taxon>Spermatophyta</taxon>
        <taxon>Magnoliopsida</taxon>
        <taxon>eudicotyledons</taxon>
        <taxon>Gunneridae</taxon>
        <taxon>Pentapetalae</taxon>
        <taxon>Caryophyllales</taxon>
        <taxon>Caryophyllaceae</taxon>
        <taxon>Caryophylleae</taxon>
        <taxon>Saponaria</taxon>
    </lineage>
</organism>
<dbReference type="GO" id="GO:0003700">
    <property type="term" value="F:DNA-binding transcription factor activity"/>
    <property type="evidence" value="ECO:0007669"/>
    <property type="project" value="InterPro"/>
</dbReference>
<evidence type="ECO:0000313" key="8">
    <source>
        <dbReference type="Proteomes" id="UP001443914"/>
    </source>
</evidence>
<feature type="compositionally biased region" description="Basic and acidic residues" evidence="5">
    <location>
        <begin position="29"/>
        <end position="39"/>
    </location>
</feature>
<dbReference type="GO" id="GO:0005634">
    <property type="term" value="C:nucleus"/>
    <property type="evidence" value="ECO:0007669"/>
    <property type="project" value="UniProtKB-SubCell"/>
</dbReference>
<feature type="domain" description="Ethylene insensitive 3-like DNA-binding" evidence="6">
    <location>
        <begin position="48"/>
        <end position="287"/>
    </location>
</feature>
<dbReference type="InterPro" id="IPR023278">
    <property type="entry name" value="Ethylene_insens-like_DNA-bd"/>
</dbReference>
<keyword evidence="8" id="KW-1185">Reference proteome</keyword>
<evidence type="ECO:0000256" key="2">
    <source>
        <dbReference type="ARBA" id="ARBA00009416"/>
    </source>
</evidence>
<dbReference type="Gene3D" id="1.10.3180.10">
    <property type="entry name" value="DNA-binding domain of EIN3-like"/>
    <property type="match status" value="2"/>
</dbReference>
<keyword evidence="4" id="KW-0539">Nucleus</keyword>
<dbReference type="FunFam" id="1.10.3180.10:FF:000002">
    <property type="entry name" value="Ethylene insensitive 3-like 1"/>
    <property type="match status" value="1"/>
</dbReference>
<proteinExistence type="inferred from homology"/>
<name>A0AAW1LIZ7_SAPOF</name>
<dbReference type="AlphaFoldDB" id="A0AAW1LIZ7"/>
<dbReference type="GO" id="GO:0003677">
    <property type="term" value="F:DNA binding"/>
    <property type="evidence" value="ECO:0007669"/>
    <property type="project" value="TreeGrafter"/>
</dbReference>
<sequence length="593" mass="66863">MVFFEDMDDSPKSEYPPASSVDQVAKPIRKLEQRENKEDISEEDITVEELERRIWNDKILLYKLKERNKLNANQGVCVVKKRQSQEQARRKKMSRAQDGILKYMLKMMEVCKARGFVYGIIPDKGKPVSGSSDNLRAWWKDKVRFDRNGPAAIVKYRIENRVQQPGEDLSAVGPTADRLYELHDTTLGSILSALVQHCNPPQRRFPLEKGIPPPWWPSSSDDKNAPPYKKPHDLKKAWKVGVLTAVINHLSPDVAKIRKLVRQSKCLQDKMTATESATWLSIMNHEEDLARKLYPDRVPPPQSPSDSGSSLTDDNTSDYDVDGFVISSSVTGNTGETSHEFSEKSSQMVINQNVFCCRYDECLYSNPLFGFADVISRNNHQANCAFKNANLQSNIENFLSPVLSEFSSPFAEEQKPTAQQFPATFNVSRLGLPENGQNSMSNLGPVFNRNVQTNTNVNGFFGQGGMLLNGNTDIISPQNPRLQVNDGFISAIQSSNIINPQQNMQTLMDNNVFYNDDIIQKRQVPIDNNFQYQTNVEGNNVDNVYEGSSSGGIQQADQKMPLDPSLGMNLNDTVVDFGFELNLEQFLTPDWPF</sequence>
<feature type="region of interest" description="Disordered" evidence="5">
    <location>
        <begin position="1"/>
        <end position="39"/>
    </location>
</feature>
<protein>
    <recommendedName>
        <fullName evidence="6">Ethylene insensitive 3-like DNA-binding domain-containing protein</fullName>
    </recommendedName>
</protein>
<evidence type="ECO:0000256" key="1">
    <source>
        <dbReference type="ARBA" id="ARBA00004123"/>
    </source>
</evidence>
<comment type="similarity">
    <text evidence="2">Belongs to the EIN3 family.</text>
</comment>
<comment type="caution">
    <text evidence="7">The sequence shown here is derived from an EMBL/GenBank/DDBJ whole genome shotgun (WGS) entry which is preliminary data.</text>
</comment>
<comment type="subcellular location">
    <subcellularLocation>
        <location evidence="1">Nucleus</location>
    </subcellularLocation>
</comment>
<evidence type="ECO:0000256" key="4">
    <source>
        <dbReference type="ARBA" id="ARBA00023242"/>
    </source>
</evidence>
<dbReference type="EMBL" id="JBDFQZ010000004">
    <property type="protein sequence ID" value="KAK9735054.1"/>
    <property type="molecule type" value="Genomic_DNA"/>
</dbReference>
<feature type="region of interest" description="Disordered" evidence="5">
    <location>
        <begin position="294"/>
        <end position="318"/>
    </location>
</feature>
<evidence type="ECO:0000256" key="3">
    <source>
        <dbReference type="ARBA" id="ARBA00022745"/>
    </source>
</evidence>
<feature type="region of interest" description="Disordered" evidence="5">
    <location>
        <begin position="206"/>
        <end position="228"/>
    </location>
</feature>
<gene>
    <name evidence="7" type="ORF">RND81_04G181000</name>
</gene>
<reference evidence="7" key="1">
    <citation type="submission" date="2024-03" db="EMBL/GenBank/DDBJ databases">
        <title>WGS assembly of Saponaria officinalis var. Norfolk2.</title>
        <authorList>
            <person name="Jenkins J."/>
            <person name="Shu S."/>
            <person name="Grimwood J."/>
            <person name="Barry K."/>
            <person name="Goodstein D."/>
            <person name="Schmutz J."/>
            <person name="Leebens-Mack J."/>
            <person name="Osbourn A."/>
        </authorList>
    </citation>
    <scope>NUCLEOTIDE SEQUENCE [LARGE SCALE GENOMIC DNA]</scope>
    <source>
        <strain evidence="7">JIC</strain>
    </source>
</reference>
<dbReference type="PANTHER" id="PTHR33305:SF53">
    <property type="entry name" value="ETHYLENE INSENSITIVE 3-LIKE 1 PROTEIN"/>
    <property type="match status" value="1"/>
</dbReference>
<evidence type="ECO:0000259" key="6">
    <source>
        <dbReference type="Pfam" id="PF04873"/>
    </source>
</evidence>
<accession>A0AAW1LIZ7</accession>